<dbReference type="STRING" id="2060905.A0A2B7X2J2"/>
<comment type="caution">
    <text evidence="2">The sequence shown here is derived from an EMBL/GenBank/DDBJ whole genome shotgun (WGS) entry which is preliminary data.</text>
</comment>
<feature type="region of interest" description="Disordered" evidence="1">
    <location>
        <begin position="652"/>
        <end position="688"/>
    </location>
</feature>
<proteinExistence type="predicted"/>
<feature type="compositionally biased region" description="Polar residues" evidence="1">
    <location>
        <begin position="449"/>
        <end position="462"/>
    </location>
</feature>
<dbReference type="OrthoDB" id="2156052at2759"/>
<organism evidence="2 3">
    <name type="scientific">Blastomyces parvus</name>
    <dbReference type="NCBI Taxonomy" id="2060905"/>
    <lineage>
        <taxon>Eukaryota</taxon>
        <taxon>Fungi</taxon>
        <taxon>Dikarya</taxon>
        <taxon>Ascomycota</taxon>
        <taxon>Pezizomycotina</taxon>
        <taxon>Eurotiomycetes</taxon>
        <taxon>Eurotiomycetidae</taxon>
        <taxon>Onygenales</taxon>
        <taxon>Ajellomycetaceae</taxon>
        <taxon>Blastomyces</taxon>
    </lineage>
</organism>
<dbReference type="Proteomes" id="UP000224080">
    <property type="component" value="Unassembled WGS sequence"/>
</dbReference>
<sequence length="688" mass="79102">MEQSTSVEELRRLLWEERRARQKAEEERRKAEEEKQKAVEEKQKAEEERDQTKTTFQEYLDLCHIHFSKRLLVQLDRSRSTKGTVTSPKGGCYPKRLLPWEGFAEGQRRRFDDVYGFFHSPSGSPKLFTSRRTLEELGQALCDRVFASEDDLRPHQQLSVEYPVGKIINVLSTMERAPERFRVGRWMRFENHTNTLDEEDEEVQERLEALGLSTEDGKPSRPVAADRICVYRDVEDKNSLSYLIEYKPPHKLRGTDIEKGLRPMDLEREVVHEYRIPKDLEKRKQHDADRKVASVVTQTFDYMIHSGLEYSYLSTGKAFIFLKVEEADPTTVFYHRIMLDGDQREARTGAANGNENFQNGRVMGRASYPRRLTIRNGPRRPRRPNSRANKPANLVRSFNLRTRPTGRSRCNEDETLAYTHSDEDSSSETELGDKETPVRSNRMAPTLVEASTNSPISSQSGNQTREYCTQACLLGLVRRTALDEGCPNVSAHRAGRYGREHRITVEKLRRLGARGNLFRITLASRGYTFVGKGTIAVYVPDLQHESCIYQQLEKRQGHRAPVYLGNIGLVEPWVDIGVEIVHMLLMSWCGEVAKPSDVPDLDGEILRLVEEIRQMGVEHGDVRGPNILWNPQQQKLMAVDFERSYVVAPTFRPPLQGLSPNKQSRQPLGDGKTRRQKRRSMEGTYQIG</sequence>
<evidence type="ECO:0008006" key="4">
    <source>
        <dbReference type="Google" id="ProtNLM"/>
    </source>
</evidence>
<reference evidence="2 3" key="1">
    <citation type="submission" date="2017-10" db="EMBL/GenBank/DDBJ databases">
        <title>Comparative genomics in systemic dimorphic fungi from Ajellomycetaceae.</title>
        <authorList>
            <person name="Munoz J.F."/>
            <person name="Mcewen J.G."/>
            <person name="Clay O.K."/>
            <person name="Cuomo C.A."/>
        </authorList>
    </citation>
    <scope>NUCLEOTIDE SEQUENCE [LARGE SCALE GENOMIC DNA]</scope>
    <source>
        <strain evidence="2 3">UAMH130</strain>
    </source>
</reference>
<protein>
    <recommendedName>
        <fullName evidence="4">Protein kinase domain-containing protein</fullName>
    </recommendedName>
</protein>
<gene>
    <name evidence="2" type="ORF">GX51_04331</name>
</gene>
<dbReference type="EMBL" id="PDNC01000053">
    <property type="protein sequence ID" value="PGH03013.1"/>
    <property type="molecule type" value="Genomic_DNA"/>
</dbReference>
<dbReference type="AlphaFoldDB" id="A0A2B7X2J2"/>
<dbReference type="SUPFAM" id="SSF56112">
    <property type="entry name" value="Protein kinase-like (PK-like)"/>
    <property type="match status" value="1"/>
</dbReference>
<evidence type="ECO:0000256" key="1">
    <source>
        <dbReference type="SAM" id="MobiDB-lite"/>
    </source>
</evidence>
<evidence type="ECO:0000313" key="3">
    <source>
        <dbReference type="Proteomes" id="UP000224080"/>
    </source>
</evidence>
<accession>A0A2B7X2J2</accession>
<keyword evidence="3" id="KW-1185">Reference proteome</keyword>
<feature type="region of interest" description="Disordered" evidence="1">
    <location>
        <begin position="20"/>
        <end position="51"/>
    </location>
</feature>
<evidence type="ECO:0000313" key="2">
    <source>
        <dbReference type="EMBL" id="PGH03013.1"/>
    </source>
</evidence>
<name>A0A2B7X2J2_9EURO</name>
<feature type="region of interest" description="Disordered" evidence="1">
    <location>
        <begin position="348"/>
        <end position="462"/>
    </location>
</feature>
<dbReference type="InterPro" id="IPR011009">
    <property type="entry name" value="Kinase-like_dom_sf"/>
</dbReference>